<keyword evidence="8" id="KW-0712">Selenocysteine</keyword>
<dbReference type="GO" id="GO:0004800">
    <property type="term" value="F:thyroxine 5'-deiodinase activity"/>
    <property type="evidence" value="ECO:0007669"/>
    <property type="project" value="InterPro"/>
</dbReference>
<comment type="catalytic activity">
    <reaction evidence="1">
        <text>3-iodo-L-thyronine + iodide + A + H(+) = 3,3'-diiodo-L-thyronine + AH2</text>
        <dbReference type="Rhea" id="RHEA:83783"/>
        <dbReference type="ChEBI" id="CHEBI:13193"/>
        <dbReference type="ChEBI" id="CHEBI:15378"/>
        <dbReference type="ChEBI" id="CHEBI:16382"/>
        <dbReference type="ChEBI" id="CHEBI:17499"/>
        <dbReference type="ChEBI" id="CHEBI:176514"/>
        <dbReference type="ChEBI" id="CHEBI:232627"/>
    </reaction>
    <physiologicalReaction direction="right-to-left" evidence="1">
        <dbReference type="Rhea" id="RHEA:83785"/>
    </physiologicalReaction>
</comment>
<evidence type="ECO:0000256" key="2">
    <source>
        <dbReference type="ARBA" id="ARBA00093202"/>
    </source>
</evidence>
<dbReference type="Pfam" id="PF00837">
    <property type="entry name" value="T4_deiodinase"/>
    <property type="match status" value="2"/>
</dbReference>
<evidence type="ECO:0000313" key="9">
    <source>
        <dbReference type="Ensembl" id="ENSMALP00000026236.1"/>
    </source>
</evidence>
<dbReference type="STRING" id="43700.ENSMALP00000026236"/>
<keyword evidence="8" id="KW-0560">Oxidoreductase</keyword>
<keyword evidence="8" id="KW-0893">Thyroid hormones biosynthesis</keyword>
<keyword evidence="10" id="KW-1185">Reference proteome</keyword>
<comment type="catalytic activity">
    <reaction evidence="2">
        <text>3,3',5'-triiodo-L-thyronine sulfate + iodide + A + H(+) = L-thyroxine sulfate + AH2</text>
        <dbReference type="Rhea" id="RHEA:83835"/>
        <dbReference type="ChEBI" id="CHEBI:13193"/>
        <dbReference type="ChEBI" id="CHEBI:15378"/>
        <dbReference type="ChEBI" id="CHEBI:16382"/>
        <dbReference type="ChEBI" id="CHEBI:17499"/>
        <dbReference type="ChEBI" id="CHEBI:176512"/>
        <dbReference type="ChEBI" id="CHEBI:176513"/>
    </reaction>
    <physiologicalReaction direction="right-to-left" evidence="2">
        <dbReference type="Rhea" id="RHEA:83837"/>
    </physiologicalReaction>
</comment>
<evidence type="ECO:0000256" key="1">
    <source>
        <dbReference type="ARBA" id="ARBA00093186"/>
    </source>
</evidence>
<dbReference type="AlphaFoldDB" id="A0A3Q3R476"/>
<comment type="catalytic activity">
    <reaction evidence="6">
        <text>3,3'-diiodothyronamine + iodide + A + H(+) = 3,3',5'-triiodothyronamine + AH2</text>
        <dbReference type="Rhea" id="RHEA:83795"/>
        <dbReference type="ChEBI" id="CHEBI:13193"/>
        <dbReference type="ChEBI" id="CHEBI:15378"/>
        <dbReference type="ChEBI" id="CHEBI:16382"/>
        <dbReference type="ChEBI" id="CHEBI:17499"/>
        <dbReference type="ChEBI" id="CHEBI:233341"/>
        <dbReference type="ChEBI" id="CHEBI:233343"/>
    </reaction>
    <physiologicalReaction direction="right-to-left" evidence="6">
        <dbReference type="Rhea" id="RHEA:83797"/>
    </physiologicalReaction>
</comment>
<reference evidence="9" key="1">
    <citation type="submission" date="2025-08" db="UniProtKB">
        <authorList>
            <consortium name="Ensembl"/>
        </authorList>
    </citation>
    <scope>IDENTIFICATION</scope>
</reference>
<dbReference type="InterPro" id="IPR000643">
    <property type="entry name" value="Iodothyronine_deiodinase"/>
</dbReference>
<dbReference type="GO" id="GO:0042446">
    <property type="term" value="P:hormone biosynthetic process"/>
    <property type="evidence" value="ECO:0007669"/>
    <property type="project" value="UniProtKB-KW"/>
</dbReference>
<evidence type="ECO:0000256" key="7">
    <source>
        <dbReference type="ARBA" id="ARBA00093242"/>
    </source>
</evidence>
<comment type="catalytic activity">
    <reaction evidence="3">
        <text>3,3'-diiodo-L-thyronine sulfate + iodide + A + H(+) = 3,3',5-triiodo-L-thyronine sulfate + AH2</text>
        <dbReference type="Rhea" id="RHEA:83751"/>
        <dbReference type="ChEBI" id="CHEBI:13193"/>
        <dbReference type="ChEBI" id="CHEBI:15378"/>
        <dbReference type="ChEBI" id="CHEBI:16382"/>
        <dbReference type="ChEBI" id="CHEBI:17499"/>
        <dbReference type="ChEBI" id="CHEBI:176511"/>
        <dbReference type="ChEBI" id="CHEBI:176515"/>
    </reaction>
    <physiologicalReaction direction="right-to-left" evidence="3">
        <dbReference type="Rhea" id="RHEA:83753"/>
    </physiologicalReaction>
</comment>
<dbReference type="Proteomes" id="UP000261600">
    <property type="component" value="Unplaced"/>
</dbReference>
<evidence type="ECO:0000256" key="6">
    <source>
        <dbReference type="ARBA" id="ARBA00093236"/>
    </source>
</evidence>
<organism evidence="9 10">
    <name type="scientific">Monopterus albus</name>
    <name type="common">Swamp eel</name>
    <dbReference type="NCBI Taxonomy" id="43700"/>
    <lineage>
        <taxon>Eukaryota</taxon>
        <taxon>Metazoa</taxon>
        <taxon>Chordata</taxon>
        <taxon>Craniata</taxon>
        <taxon>Vertebrata</taxon>
        <taxon>Euteleostomi</taxon>
        <taxon>Actinopterygii</taxon>
        <taxon>Neopterygii</taxon>
        <taxon>Teleostei</taxon>
        <taxon>Neoteleostei</taxon>
        <taxon>Acanthomorphata</taxon>
        <taxon>Anabantaria</taxon>
        <taxon>Synbranchiformes</taxon>
        <taxon>Synbranchidae</taxon>
        <taxon>Monopterus</taxon>
    </lineage>
</organism>
<name>A0A3Q3R476_MONAL</name>
<proteinExistence type="inferred from homology"/>
<dbReference type="Gene3D" id="3.40.30.10">
    <property type="entry name" value="Glutaredoxin"/>
    <property type="match status" value="1"/>
</dbReference>
<comment type="function">
    <text evidence="8">Responsible for the deiodination of T4 (3,5,3',5'-tetraiodothyronine).</text>
</comment>
<dbReference type="PANTHER" id="PTHR11781:SF22">
    <property type="entry name" value="TYPE I IODOTHYRONINE DEIODINASE"/>
    <property type="match status" value="1"/>
</dbReference>
<dbReference type="PIRSF" id="PIRSF001330">
    <property type="entry name" value="IOD"/>
    <property type="match status" value="1"/>
</dbReference>
<comment type="catalytic activity">
    <reaction evidence="5">
        <text>3,3'-diiodo-L-thyronine sulfate + iodide + A + H(+) = 3,3',5'-triiodo-L-thyronine sulfate + AH2</text>
        <dbReference type="Rhea" id="RHEA:83831"/>
        <dbReference type="ChEBI" id="CHEBI:13193"/>
        <dbReference type="ChEBI" id="CHEBI:15378"/>
        <dbReference type="ChEBI" id="CHEBI:16382"/>
        <dbReference type="ChEBI" id="CHEBI:17499"/>
        <dbReference type="ChEBI" id="CHEBI:176513"/>
        <dbReference type="ChEBI" id="CHEBI:176515"/>
    </reaction>
    <physiologicalReaction direction="right-to-left" evidence="5">
        <dbReference type="Rhea" id="RHEA:83833"/>
    </physiologicalReaction>
</comment>
<comment type="catalytic activity">
    <reaction evidence="7">
        <text>3-iodothyronamine + iodide + A + H(+) = 3,3'-diiodothyronamine + AH2</text>
        <dbReference type="Rhea" id="RHEA:83827"/>
        <dbReference type="ChEBI" id="CHEBI:13193"/>
        <dbReference type="ChEBI" id="CHEBI:15378"/>
        <dbReference type="ChEBI" id="CHEBI:16382"/>
        <dbReference type="ChEBI" id="CHEBI:17499"/>
        <dbReference type="ChEBI" id="CHEBI:231647"/>
        <dbReference type="ChEBI" id="CHEBI:233341"/>
    </reaction>
    <physiologicalReaction direction="right-to-left" evidence="7">
        <dbReference type="Rhea" id="RHEA:83829"/>
    </physiologicalReaction>
</comment>
<evidence type="ECO:0000256" key="4">
    <source>
        <dbReference type="ARBA" id="ARBA00093210"/>
    </source>
</evidence>
<accession>A0A3Q3R476</accession>
<comment type="catalytic activity">
    <reaction evidence="4">
        <text>3'-iodothyronamine + iodide + A + H(+) = 3',5'-diiodothyronamine + AH2</text>
        <dbReference type="Rhea" id="RHEA:83803"/>
        <dbReference type="ChEBI" id="CHEBI:13193"/>
        <dbReference type="ChEBI" id="CHEBI:15378"/>
        <dbReference type="ChEBI" id="CHEBI:16382"/>
        <dbReference type="ChEBI" id="CHEBI:17499"/>
        <dbReference type="ChEBI" id="CHEBI:233339"/>
        <dbReference type="ChEBI" id="CHEBI:233342"/>
    </reaction>
    <physiologicalReaction direction="right-to-left" evidence="4">
        <dbReference type="Rhea" id="RHEA:83805"/>
    </physiologicalReaction>
</comment>
<evidence type="ECO:0000313" key="10">
    <source>
        <dbReference type="Proteomes" id="UP000261600"/>
    </source>
</evidence>
<evidence type="ECO:0000256" key="8">
    <source>
        <dbReference type="RuleBase" id="RU000676"/>
    </source>
</evidence>
<dbReference type="Ensembl" id="ENSMALT00000026717.1">
    <property type="protein sequence ID" value="ENSMALP00000026236.1"/>
    <property type="gene ID" value="ENSMALG00000018212.1"/>
</dbReference>
<comment type="similarity">
    <text evidence="8">Belongs to the iodothyronine deiodinase family.</text>
</comment>
<dbReference type="GO" id="GO:0042404">
    <property type="term" value="P:thyroid hormone catabolic process"/>
    <property type="evidence" value="ECO:0007669"/>
    <property type="project" value="UniProtKB-ARBA"/>
</dbReference>
<evidence type="ECO:0000256" key="5">
    <source>
        <dbReference type="ARBA" id="ARBA00093219"/>
    </source>
</evidence>
<protein>
    <recommendedName>
        <fullName evidence="8">Iodothyronine deiodinase</fullName>
    </recommendedName>
</protein>
<reference evidence="9" key="2">
    <citation type="submission" date="2025-09" db="UniProtKB">
        <authorList>
            <consortium name="Ensembl"/>
        </authorList>
    </citation>
    <scope>IDENTIFICATION</scope>
</reference>
<sequence length="233" mass="26698">MFLQKLMLCLSTVCNVFYVIALNLTVRIMHFISPSLTKKHIIRMNEKTTMTQNPKFKYEDWGPTFNSFNFVKAASWHMWLSLGQEAFLEKEAPDSPVVTMDGKKTSIFQYLRGTLRRSIEFKQLVKDFSDVADFLVVYIAEAHSTDGWAFNNNYDIKHHRSLEDRLSAARILVQKEPLCPVVVDEINDVTAIKYGALPERLYVLQAGKVVYKGGVGPCGYSPLEVRSFLEKMN</sequence>
<evidence type="ECO:0000256" key="3">
    <source>
        <dbReference type="ARBA" id="ARBA00093206"/>
    </source>
</evidence>
<dbReference type="PANTHER" id="PTHR11781">
    <property type="entry name" value="IODOTHYRONINE DEIODINASE"/>
    <property type="match status" value="1"/>
</dbReference>